<protein>
    <submittedName>
        <fullName evidence="1">Uncharacterized protein</fullName>
    </submittedName>
</protein>
<comment type="caution">
    <text evidence="1">The sequence shown here is derived from an EMBL/GenBank/DDBJ whole genome shotgun (WGS) entry which is preliminary data.</text>
</comment>
<dbReference type="Proteomes" id="UP000650582">
    <property type="component" value="Unassembled WGS sequence"/>
</dbReference>
<proteinExistence type="predicted"/>
<dbReference type="Gene3D" id="2.60.270.50">
    <property type="match status" value="1"/>
</dbReference>
<evidence type="ECO:0000313" key="1">
    <source>
        <dbReference type="EMBL" id="KAF8671140.1"/>
    </source>
</evidence>
<gene>
    <name evidence="1" type="ORF">RHS04_08493</name>
</gene>
<evidence type="ECO:0000313" key="2">
    <source>
        <dbReference type="Proteomes" id="UP000650582"/>
    </source>
</evidence>
<organism evidence="1 2">
    <name type="scientific">Rhizoctonia solani</name>
    <dbReference type="NCBI Taxonomy" id="456999"/>
    <lineage>
        <taxon>Eukaryota</taxon>
        <taxon>Fungi</taxon>
        <taxon>Dikarya</taxon>
        <taxon>Basidiomycota</taxon>
        <taxon>Agaricomycotina</taxon>
        <taxon>Agaricomycetes</taxon>
        <taxon>Cantharellales</taxon>
        <taxon>Ceratobasidiaceae</taxon>
        <taxon>Rhizoctonia</taxon>
    </lineage>
</organism>
<name>A0A8H7LGI6_9AGAM</name>
<accession>A0A8H7LGI6</accession>
<dbReference type="EMBL" id="JACYCC010000220">
    <property type="protein sequence ID" value="KAF8671140.1"/>
    <property type="molecule type" value="Genomic_DNA"/>
</dbReference>
<dbReference type="AlphaFoldDB" id="A0A8H7LGI6"/>
<sequence>MSATTIDRTISNDATYKKNKSQVLAQEPPNVPDSIKEKSRWLQGVVRNATDFNVIILKSTMSSGKYFQSPDPVDSFDIGAFTGVNGDNTVLTGISGAQAYKIEFDENNIFEFSIGFTSPAVGSSKAGIAASANPEDGYQAADGGVNSIESPFYEAKDTDGKTVRFKVNIKASAGNHLDYLLTMSRFTH</sequence>
<reference evidence="1" key="1">
    <citation type="submission" date="2020-09" db="EMBL/GenBank/DDBJ databases">
        <title>Comparative genome analyses of four rice-infecting Rhizoctonia solani isolates reveal extensive enrichment of homogalacturonan modification genes.</title>
        <authorList>
            <person name="Lee D.-Y."/>
            <person name="Jeon J."/>
            <person name="Kim K.-T."/>
            <person name="Cheong K."/>
            <person name="Song H."/>
            <person name="Choi G."/>
            <person name="Ko J."/>
            <person name="Opiyo S.O."/>
            <person name="Zuo S."/>
            <person name="Madhav S."/>
            <person name="Lee Y.-H."/>
            <person name="Wang G.-L."/>
        </authorList>
    </citation>
    <scope>NUCLEOTIDE SEQUENCE</scope>
    <source>
        <strain evidence="1">AG1-IA YN-7</strain>
    </source>
</reference>